<keyword evidence="3" id="KW-0675">Receptor</keyword>
<proteinExistence type="inferred from homology"/>
<dbReference type="Gene3D" id="2.60.40.1120">
    <property type="entry name" value="Carboxypeptidase-like, regulatory domain"/>
    <property type="match status" value="1"/>
</dbReference>
<reference evidence="3 4" key="1">
    <citation type="journal article" date="2014" name="Genome Announc.">
        <title>Draft Genome Sequence of Bacteroides reticulotermitis Strain JCM 10512T, Isolated from the Gut of a Termite.</title>
        <authorList>
            <person name="Yuki M."/>
            <person name="Oshima K."/>
            <person name="Suda W."/>
            <person name="Sakamoto M."/>
            <person name="Iida T."/>
            <person name="Hattori M."/>
            <person name="Ohkuma M."/>
        </authorList>
    </citation>
    <scope>NUCLEOTIDE SEQUENCE [LARGE SCALE GENOMIC DNA]</scope>
    <source>
        <strain evidence="3 4">JCM 10512</strain>
    </source>
</reference>
<dbReference type="InterPro" id="IPR012910">
    <property type="entry name" value="Plug_dom"/>
</dbReference>
<dbReference type="GO" id="GO:0009279">
    <property type="term" value="C:cell outer membrane"/>
    <property type="evidence" value="ECO:0007669"/>
    <property type="project" value="UniProtKB-SubCell"/>
</dbReference>
<comment type="caution">
    <text evidence="3">The sequence shown here is derived from an EMBL/GenBank/DDBJ whole genome shotgun (WGS) entry which is preliminary data.</text>
</comment>
<dbReference type="Proteomes" id="UP000019131">
    <property type="component" value="Unassembled WGS sequence"/>
</dbReference>
<keyword evidence="1" id="KW-0812">Transmembrane</keyword>
<keyword evidence="1" id="KW-1134">Transmembrane beta strand</keyword>
<gene>
    <name evidence="3" type="ORF">JCM10512_14</name>
</gene>
<dbReference type="InterPro" id="IPR008969">
    <property type="entry name" value="CarboxyPept-like_regulatory"/>
</dbReference>
<dbReference type="Gene3D" id="2.170.130.10">
    <property type="entry name" value="TonB-dependent receptor, plug domain"/>
    <property type="match status" value="1"/>
</dbReference>
<evidence type="ECO:0000313" key="4">
    <source>
        <dbReference type="Proteomes" id="UP000019131"/>
    </source>
</evidence>
<name>W4UMT4_9BACE</name>
<dbReference type="Pfam" id="PF07715">
    <property type="entry name" value="Plug"/>
    <property type="match status" value="1"/>
</dbReference>
<accession>W4UMT4</accession>
<dbReference type="InterPro" id="IPR039426">
    <property type="entry name" value="TonB-dep_rcpt-like"/>
</dbReference>
<sequence>MFNFNNNIMNKKRFRINHCCKHFALSVMLLSASMVYSQTGIIKGKVADSNGKPLSGVCVQVKGKQQSVLTNEKGEFSISGVLNEELTFFHPHYYYSTARYNGKEKFTIQLDDRYFAFDGTKLPTNDSILVTAAKRQVNILHGEQSIEDIVQSYSEVTGKQLNVSPSTVLMEGLAGRVAGLNVMTQGGDPNGDVKYNVRGRGQRVLIDGIERMYTSIDPEQIESITVLKDALSTVMLGQRSSDGVIMITTKKGQSGAPRLSFTAQTAISTPLKLPNVLDAASYAELYNEAERNDLGQNLSGYTPKYDALDIEAYRNGTNPYTHPNVDWYDQILNPISTRSRINFNAQGTAKTVRYFVDLDYLADNGLFKRDTERKYNSNTKMERYIARANAGVDLTSSTFLQVNLMGRFQKNNQGGASPSTLFTALASTPNNAYPVYTRKGEYAGNSNIKENNLLAQTVASGYSFTSYRAMSIDVSLKQKLDILTPGLWVNVLGSYNSLGSYTTDRTKSLMAFDYQTGVQYGSITNQKEEGDAKDSYHVVYLKAAVGYDRSFGQHNLNALALASSQSTSRIYFQRRNVYDGRLPERYADYVGRVSYNYDQRYYAEIAGGYSGYNWVAKDQRYMPVYAFGLAYNMANESFISNNLSWLSQLKLRATYGRTAQINDQTGYFSYIQKYIANQNDMYSWGQNGSREQGGKEDGIANPFIHAEKADKFNLGLDLGFWDNTLTITAEYFKNKYFDLIGTRGGSSGLLGGSFPKENLNKTNYYGFDFSALYQNHINSFNYFVNANLSLVQTKSVYIDELPQEYAWLSQTGRTQKELGEKGLTAIGFFQNYDEINDPNVAVYGNRSEVRPGDIRYKDLNNDGVINALDESYIGSTKPDIYYGLTAGFSWKGLDASFLLQGVANRVTRMYGGFEQPFQNNGQGNAFVHNLDRWTEDNPNAKLPRVSLNNTNNYRASTFWLKNSSYLRLKNVEIGYTLPTVLTRHIGIPSVRFFVNGLNLLTFTPLNDWRDDMDPEAYGSTYPTLRTVNFGVSIKL</sequence>
<dbReference type="InterPro" id="IPR037066">
    <property type="entry name" value="Plug_dom_sf"/>
</dbReference>
<dbReference type="NCBIfam" id="TIGR04056">
    <property type="entry name" value="OMP_RagA_SusC"/>
    <property type="match status" value="1"/>
</dbReference>
<comment type="subcellular location">
    <subcellularLocation>
        <location evidence="1">Cell outer membrane</location>
        <topology evidence="1">Multi-pass membrane protein</topology>
    </subcellularLocation>
</comment>
<evidence type="ECO:0000313" key="3">
    <source>
        <dbReference type="EMBL" id="GAE81854.1"/>
    </source>
</evidence>
<evidence type="ECO:0000259" key="2">
    <source>
        <dbReference type="Pfam" id="PF07715"/>
    </source>
</evidence>
<dbReference type="InterPro" id="IPR023996">
    <property type="entry name" value="TonB-dep_OMP_SusC/RagA"/>
</dbReference>
<dbReference type="Pfam" id="PF13715">
    <property type="entry name" value="CarbopepD_reg_2"/>
    <property type="match status" value="1"/>
</dbReference>
<dbReference type="STRING" id="1445607.JCM10512_14"/>
<keyword evidence="4" id="KW-1185">Reference proteome</keyword>
<keyword evidence="1" id="KW-0472">Membrane</keyword>
<dbReference type="SUPFAM" id="SSF49464">
    <property type="entry name" value="Carboxypeptidase regulatory domain-like"/>
    <property type="match status" value="1"/>
</dbReference>
<comment type="similarity">
    <text evidence="1">Belongs to the TonB-dependent receptor family.</text>
</comment>
<dbReference type="SUPFAM" id="SSF56935">
    <property type="entry name" value="Porins"/>
    <property type="match status" value="1"/>
</dbReference>
<feature type="domain" description="TonB-dependent receptor plug" evidence="2">
    <location>
        <begin position="146"/>
        <end position="244"/>
    </location>
</feature>
<dbReference type="AlphaFoldDB" id="W4UMT4"/>
<organism evidence="3 4">
    <name type="scientific">Bacteroides reticulotermitis JCM 10512</name>
    <dbReference type="NCBI Taxonomy" id="1445607"/>
    <lineage>
        <taxon>Bacteria</taxon>
        <taxon>Pseudomonadati</taxon>
        <taxon>Bacteroidota</taxon>
        <taxon>Bacteroidia</taxon>
        <taxon>Bacteroidales</taxon>
        <taxon>Bacteroidaceae</taxon>
        <taxon>Bacteroides</taxon>
    </lineage>
</organism>
<dbReference type="EMBL" id="BAIV01000001">
    <property type="protein sequence ID" value="GAE81854.1"/>
    <property type="molecule type" value="Genomic_DNA"/>
</dbReference>
<dbReference type="PROSITE" id="PS52016">
    <property type="entry name" value="TONB_DEPENDENT_REC_3"/>
    <property type="match status" value="1"/>
</dbReference>
<keyword evidence="1" id="KW-0998">Cell outer membrane</keyword>
<protein>
    <submittedName>
        <fullName evidence="3">TonB-dependent receptor</fullName>
    </submittedName>
</protein>
<keyword evidence="1" id="KW-0813">Transport</keyword>
<evidence type="ECO:0000256" key="1">
    <source>
        <dbReference type="PROSITE-ProRule" id="PRU01360"/>
    </source>
</evidence>